<accession>A0A3B0A3K4</accession>
<protein>
    <submittedName>
        <fullName evidence="2">Uncharacterized protein</fullName>
    </submittedName>
</protein>
<feature type="non-terminal residue" evidence="2">
    <location>
        <position position="429"/>
    </location>
</feature>
<evidence type="ECO:0000313" key="3">
    <source>
        <dbReference type="Proteomes" id="UP000270343"/>
    </source>
</evidence>
<keyword evidence="3" id="KW-1185">Reference proteome</keyword>
<dbReference type="Proteomes" id="UP000270343">
    <property type="component" value="Unassembled WGS sequence"/>
</dbReference>
<reference evidence="2 3" key="1">
    <citation type="journal article" date="2015" name="Antonie Van Leeuwenhoek">
        <title>Streptomyces klenkii sp. nov., isolated from deep marine sediment.</title>
        <authorList>
            <person name="Veyisoglu A."/>
            <person name="Sahin N."/>
        </authorList>
    </citation>
    <scope>NUCLEOTIDE SEQUENCE [LARGE SCALE GENOMIC DNA]</scope>
    <source>
        <strain evidence="2 3">KCTC 29202</strain>
    </source>
</reference>
<name>A0A3B0A3K4_9ACTN</name>
<feature type="region of interest" description="Disordered" evidence="1">
    <location>
        <begin position="393"/>
        <end position="429"/>
    </location>
</feature>
<feature type="region of interest" description="Disordered" evidence="1">
    <location>
        <begin position="120"/>
        <end position="151"/>
    </location>
</feature>
<feature type="region of interest" description="Disordered" evidence="1">
    <location>
        <begin position="306"/>
        <end position="350"/>
    </location>
</feature>
<proteinExistence type="predicted"/>
<gene>
    <name evidence="2" type="ORF">D7231_34985</name>
</gene>
<comment type="caution">
    <text evidence="2">The sequence shown here is derived from an EMBL/GenBank/DDBJ whole genome shotgun (WGS) entry which is preliminary data.</text>
</comment>
<feature type="non-terminal residue" evidence="2">
    <location>
        <position position="1"/>
    </location>
</feature>
<organism evidence="2 3">
    <name type="scientific">Streptomyces klenkii</name>
    <dbReference type="NCBI Taxonomy" id="1420899"/>
    <lineage>
        <taxon>Bacteria</taxon>
        <taxon>Bacillati</taxon>
        <taxon>Actinomycetota</taxon>
        <taxon>Actinomycetes</taxon>
        <taxon>Kitasatosporales</taxon>
        <taxon>Streptomycetaceae</taxon>
        <taxon>Streptomyces</taxon>
    </lineage>
</organism>
<feature type="compositionally biased region" description="Basic and acidic residues" evidence="1">
    <location>
        <begin position="399"/>
        <end position="419"/>
    </location>
</feature>
<sequence>GRQVWAAVVARDGRQLSATALQRAAFDEAESLRTHEPRLRQVLRDIAEAETIDALARLLGPTAARRLSTAPAWPALHAQLLRLADAGIDTDRLLRRTYHAPGATPANDPAAVLHARNRRALDPDEGGSPTPFVRRPDAPRPATAATYETAPAAGSDILTALGLRLPSAGSPDSPDSDDDRRVYARALARQLAERATALAEQARHAEWATAYGPDHERVAAAAAYRDLADYRGADATGPAPPPEHSHHRALWRAAQLPADDAALLSGATTWLGARPAPEHRLRPLWDEAARAIATYRRLWNHGAEHDALGPSPAEPVQAADHATARRAVARWRRATAGSHRPEPVTAHAHAAADRRLAAQRAAARAAQEAQDLTNRAAVAAAAASPRAAELAQRAAQARLHAEEAAGEREAARRRLERSAPDLLPSRTDA</sequence>
<evidence type="ECO:0000256" key="1">
    <source>
        <dbReference type="SAM" id="MobiDB-lite"/>
    </source>
</evidence>
<dbReference type="EMBL" id="RBAM01000106">
    <property type="protein sequence ID" value="RKN54824.1"/>
    <property type="molecule type" value="Genomic_DNA"/>
</dbReference>
<feature type="compositionally biased region" description="Low complexity" evidence="1">
    <location>
        <begin position="140"/>
        <end position="151"/>
    </location>
</feature>
<evidence type="ECO:0000313" key="2">
    <source>
        <dbReference type="EMBL" id="RKN54824.1"/>
    </source>
</evidence>
<dbReference type="AlphaFoldDB" id="A0A3B0A3K4"/>